<dbReference type="InterPro" id="IPR023815">
    <property type="entry name" value="CRISPR-assoc_Csx19"/>
</dbReference>
<gene>
    <name evidence="1" type="ORF">FF124_13015</name>
</gene>
<reference evidence="1 2" key="2">
    <citation type="submission" date="2019-06" db="EMBL/GenBank/DDBJ databases">
        <title>Martelella lutilitoris sp. nov., isolated from a tidal mudflat.</title>
        <authorList>
            <person name="Kim Y.-J."/>
        </authorList>
    </citation>
    <scope>NUCLEOTIDE SEQUENCE [LARGE SCALE GENOMIC DNA]</scope>
    <source>
        <strain evidence="1 2">GH2-6</strain>
    </source>
</reference>
<dbReference type="RefSeq" id="WP_138748932.1">
    <property type="nucleotide sequence ID" value="NZ_VCLB01000007.1"/>
</dbReference>
<dbReference type="OrthoDB" id="4332557at2"/>
<keyword evidence="2" id="KW-1185">Reference proteome</keyword>
<dbReference type="AlphaFoldDB" id="A0A5C4JQX0"/>
<protein>
    <submittedName>
        <fullName evidence="1">Uncharacterized protein</fullName>
    </submittedName>
</protein>
<accession>A0A5C4JQX0</accession>
<proteinExistence type="predicted"/>
<organism evidence="1 2">
    <name type="scientific">Martelella lutilitoris</name>
    <dbReference type="NCBI Taxonomy" id="2583532"/>
    <lineage>
        <taxon>Bacteria</taxon>
        <taxon>Pseudomonadati</taxon>
        <taxon>Pseudomonadota</taxon>
        <taxon>Alphaproteobacteria</taxon>
        <taxon>Hyphomicrobiales</taxon>
        <taxon>Aurantimonadaceae</taxon>
        <taxon>Martelella</taxon>
    </lineage>
</organism>
<dbReference type="Proteomes" id="UP000307874">
    <property type="component" value="Unassembled WGS sequence"/>
</dbReference>
<comment type="caution">
    <text evidence="1">The sequence shown here is derived from an EMBL/GenBank/DDBJ whole genome shotgun (WGS) entry which is preliminary data.</text>
</comment>
<reference evidence="1 2" key="1">
    <citation type="submission" date="2019-05" db="EMBL/GenBank/DDBJ databases">
        <authorList>
            <person name="Lee S.D."/>
        </authorList>
    </citation>
    <scope>NUCLEOTIDE SEQUENCE [LARGE SCALE GENOMIC DNA]</scope>
    <source>
        <strain evidence="1 2">GH2-6</strain>
    </source>
</reference>
<dbReference type="EMBL" id="VCLB01000007">
    <property type="protein sequence ID" value="TNB47099.1"/>
    <property type="molecule type" value="Genomic_DNA"/>
</dbReference>
<sequence length="189" mass="20387">MRPDALAGRLVRSRFSDLDFAQAVRSAFGDTFEGTGFFFAPTAYRFVRFRDGEAFAADGASLDVSAMAFEAVAFAESGMTLRWVRSGASGSACLMTPVLGENEEAAFHIPVPHLLWGEPAAPAENGWTRLTSARIGTLDVPADIADGQRARLMSQAWFAADTDRCGNSRFLGTTYSRIEAIEHKPGGLN</sequence>
<evidence type="ECO:0000313" key="2">
    <source>
        <dbReference type="Proteomes" id="UP000307874"/>
    </source>
</evidence>
<evidence type="ECO:0000313" key="1">
    <source>
        <dbReference type="EMBL" id="TNB47099.1"/>
    </source>
</evidence>
<dbReference type="NCBIfam" id="TIGR03984">
    <property type="entry name" value="CRISPR-associated protein Csx19"/>
    <property type="match status" value="1"/>
</dbReference>
<name>A0A5C4JQX0_9HYPH</name>